<dbReference type="PATRIC" id="fig|742734.4.peg.5300"/>
<proteinExistence type="predicted"/>
<dbReference type="Gene3D" id="1.10.150.240">
    <property type="entry name" value="Putative phosphatase, domain 2"/>
    <property type="match status" value="1"/>
</dbReference>
<dbReference type="EMBL" id="ADLK01000042">
    <property type="protein sequence ID" value="KMW14014.1"/>
    <property type="molecule type" value="Genomic_DNA"/>
</dbReference>
<dbReference type="Proteomes" id="UP000037392">
    <property type="component" value="Unassembled WGS sequence"/>
</dbReference>
<dbReference type="AlphaFoldDB" id="A0A0J9BPB4"/>
<dbReference type="OrthoDB" id="9797743at2"/>
<dbReference type="InterPro" id="IPR023214">
    <property type="entry name" value="HAD_sf"/>
</dbReference>
<dbReference type="RefSeq" id="WP_007869000.1">
    <property type="nucleotide sequence ID" value="NZ_KQ235884.1"/>
</dbReference>
<protein>
    <recommendedName>
        <fullName evidence="3">FCP1 homology domain-containing protein</fullName>
    </recommendedName>
</protein>
<dbReference type="SFLD" id="SFLDG01129">
    <property type="entry name" value="C1.5:_HAD__Beta-PGM__Phosphata"/>
    <property type="match status" value="1"/>
</dbReference>
<dbReference type="InterPro" id="IPR036412">
    <property type="entry name" value="HAD-like_sf"/>
</dbReference>
<evidence type="ECO:0000313" key="1">
    <source>
        <dbReference type="EMBL" id="KMW14014.1"/>
    </source>
</evidence>
<dbReference type="PANTHER" id="PTHR18901">
    <property type="entry name" value="2-DEOXYGLUCOSE-6-PHOSPHATE PHOSPHATASE 2"/>
    <property type="match status" value="1"/>
</dbReference>
<dbReference type="PRINTS" id="PR00413">
    <property type="entry name" value="HADHALOGNASE"/>
</dbReference>
<name>A0A0J9BPB4_9FIRM</name>
<dbReference type="NCBIfam" id="TIGR01509">
    <property type="entry name" value="HAD-SF-IA-v3"/>
    <property type="match status" value="1"/>
</dbReference>
<evidence type="ECO:0000313" key="2">
    <source>
        <dbReference type="Proteomes" id="UP000037392"/>
    </source>
</evidence>
<dbReference type="Pfam" id="PF00702">
    <property type="entry name" value="Hydrolase"/>
    <property type="match status" value="1"/>
</dbReference>
<dbReference type="InterPro" id="IPR023198">
    <property type="entry name" value="PGP-like_dom2"/>
</dbReference>
<evidence type="ECO:0008006" key="3">
    <source>
        <dbReference type="Google" id="ProtNLM"/>
    </source>
</evidence>
<dbReference type="InterPro" id="IPR006439">
    <property type="entry name" value="HAD-SF_hydro_IA"/>
</dbReference>
<organism evidence="1 2">
    <name type="scientific">[Clostridium] citroniae WAL-19142</name>
    <dbReference type="NCBI Taxonomy" id="742734"/>
    <lineage>
        <taxon>Bacteria</taxon>
        <taxon>Bacillati</taxon>
        <taxon>Bacillota</taxon>
        <taxon>Clostridia</taxon>
        <taxon>Lachnospirales</taxon>
        <taxon>Lachnospiraceae</taxon>
        <taxon>Enterocloster</taxon>
    </lineage>
</organism>
<gene>
    <name evidence="1" type="ORF">HMPREF9470_04953</name>
</gene>
<dbReference type="GeneID" id="93164789"/>
<accession>A0A0J9BPB4</accession>
<dbReference type="SUPFAM" id="SSF56784">
    <property type="entry name" value="HAD-like"/>
    <property type="match status" value="1"/>
</dbReference>
<dbReference type="SFLD" id="SFLDS00003">
    <property type="entry name" value="Haloacid_Dehalogenase"/>
    <property type="match status" value="1"/>
</dbReference>
<comment type="caution">
    <text evidence="1">The sequence shown here is derived from an EMBL/GenBank/DDBJ whole genome shotgun (WGS) entry which is preliminary data.</text>
</comment>
<reference evidence="1 2" key="1">
    <citation type="submission" date="2011-04" db="EMBL/GenBank/DDBJ databases">
        <title>The Genome Sequence of Clostridium citroniae WAL-19142.</title>
        <authorList>
            <consortium name="The Broad Institute Genome Sequencing Platform"/>
            <person name="Earl A."/>
            <person name="Ward D."/>
            <person name="Feldgarden M."/>
            <person name="Gevers D."/>
            <person name="Warren Y.A."/>
            <person name="Tyrrell K.L."/>
            <person name="Citron D.M."/>
            <person name="Goldstein E.J."/>
            <person name="Daigneault M."/>
            <person name="Allen-Vercoe E."/>
            <person name="Young S.K."/>
            <person name="Zeng Q."/>
            <person name="Gargeya S."/>
            <person name="Fitzgerald M."/>
            <person name="Haas B."/>
            <person name="Abouelleil A."/>
            <person name="Alvarado L."/>
            <person name="Arachchi H.M."/>
            <person name="Berlin A."/>
            <person name="Brown A."/>
            <person name="Chapman S.B."/>
            <person name="Chen Z."/>
            <person name="Dunbar C."/>
            <person name="Freedman E."/>
            <person name="Gearin G."/>
            <person name="Gellesch M."/>
            <person name="Goldberg J."/>
            <person name="Griggs A."/>
            <person name="Gujja S."/>
            <person name="Heilman E.R."/>
            <person name="Heiman D."/>
            <person name="Howarth C."/>
            <person name="Larson L."/>
            <person name="Lui A."/>
            <person name="MacDonald P.J."/>
            <person name="Mehta T."/>
            <person name="Montmayeur A."/>
            <person name="Murphy C."/>
            <person name="Neiman D."/>
            <person name="Pearson M."/>
            <person name="Priest M."/>
            <person name="Roberts A."/>
            <person name="Saif S."/>
            <person name="Shea T."/>
            <person name="Shenoy N."/>
            <person name="Sisk P."/>
            <person name="Stolte C."/>
            <person name="Sykes S."/>
            <person name="White J."/>
            <person name="Yandava C."/>
            <person name="Wortman J."/>
            <person name="Nusbaum C."/>
            <person name="Birren B."/>
        </authorList>
    </citation>
    <scope>NUCLEOTIDE SEQUENCE [LARGE SCALE GENOMIC DNA]</scope>
    <source>
        <strain evidence="1 2">WAL-19142</strain>
    </source>
</reference>
<sequence length="223" mass="24975">MAKKVKAVIFDQDGLMFDTERLVLEGWETAAAKHNITFEKDFFRDLRGTKPDKVKEAFIRQYGPDIDFDSICEEKRLYSYHWVKKNGAPVKPGLKELLEYLKSHNIKTAVATASGREWTQGNVKSAGVEGYFDHYIYGDMVEEAKPNPAIFLLAAGTLGEDPEECMVLEDSFNGIRAAYAGGFLPVMVPDQDEPDEELSGLLAARCDVLSDVIGLFKNGTFEY</sequence>
<dbReference type="PANTHER" id="PTHR18901:SF38">
    <property type="entry name" value="PSEUDOURIDINE-5'-PHOSPHATASE"/>
    <property type="match status" value="1"/>
</dbReference>
<dbReference type="Gene3D" id="3.40.50.1000">
    <property type="entry name" value="HAD superfamily/HAD-like"/>
    <property type="match status" value="1"/>
</dbReference>